<dbReference type="GO" id="GO:0003735">
    <property type="term" value="F:structural constituent of ribosome"/>
    <property type="evidence" value="ECO:0007669"/>
    <property type="project" value="InterPro"/>
</dbReference>
<proteinExistence type="inferred from homology"/>
<dbReference type="Pfam" id="PF00831">
    <property type="entry name" value="Ribosomal_L29"/>
    <property type="match status" value="1"/>
</dbReference>
<dbReference type="HAMAP" id="MF_00374">
    <property type="entry name" value="Ribosomal_uL29"/>
    <property type="match status" value="1"/>
</dbReference>
<dbReference type="PROSITE" id="PS00579">
    <property type="entry name" value="RIBOSOMAL_L29"/>
    <property type="match status" value="1"/>
</dbReference>
<dbReference type="InterPro" id="IPR018254">
    <property type="entry name" value="Ribosomal_uL29_CS"/>
</dbReference>
<dbReference type="CDD" id="cd00427">
    <property type="entry name" value="Ribosomal_L29_HIP"/>
    <property type="match status" value="1"/>
</dbReference>
<dbReference type="InterPro" id="IPR001854">
    <property type="entry name" value="Ribosomal_uL29"/>
</dbReference>
<evidence type="ECO:0000313" key="6">
    <source>
        <dbReference type="EMBL" id="VAW69919.1"/>
    </source>
</evidence>
<dbReference type="InterPro" id="IPR050063">
    <property type="entry name" value="Ribosomal_protein_uL29"/>
</dbReference>
<dbReference type="GO" id="GO:0022625">
    <property type="term" value="C:cytosolic large ribosomal subunit"/>
    <property type="evidence" value="ECO:0007669"/>
    <property type="project" value="TreeGrafter"/>
</dbReference>
<dbReference type="InterPro" id="IPR036049">
    <property type="entry name" value="Ribosomal_uL29_sf"/>
</dbReference>
<dbReference type="NCBIfam" id="TIGR00012">
    <property type="entry name" value="L29"/>
    <property type="match status" value="1"/>
</dbReference>
<dbReference type="GO" id="GO:0006412">
    <property type="term" value="P:translation"/>
    <property type="evidence" value="ECO:0007669"/>
    <property type="project" value="InterPro"/>
</dbReference>
<evidence type="ECO:0000256" key="2">
    <source>
        <dbReference type="ARBA" id="ARBA00022980"/>
    </source>
</evidence>
<keyword evidence="2 6" id="KW-0689">Ribosomal protein</keyword>
<reference evidence="6" key="1">
    <citation type="submission" date="2018-06" db="EMBL/GenBank/DDBJ databases">
        <authorList>
            <person name="Zhirakovskaya E."/>
        </authorList>
    </citation>
    <scope>NUCLEOTIDE SEQUENCE</scope>
</reference>
<name>A0A3B0Y6X8_9ZZZZ</name>
<dbReference type="AlphaFoldDB" id="A0A3B0Y6X8"/>
<dbReference type="PANTHER" id="PTHR10916:SF0">
    <property type="entry name" value="LARGE RIBOSOMAL SUBUNIT PROTEIN UL29C"/>
    <property type="match status" value="1"/>
</dbReference>
<dbReference type="SUPFAM" id="SSF46561">
    <property type="entry name" value="Ribosomal protein L29 (L29p)"/>
    <property type="match status" value="1"/>
</dbReference>
<evidence type="ECO:0000256" key="4">
    <source>
        <dbReference type="ARBA" id="ARBA00035204"/>
    </source>
</evidence>
<keyword evidence="3" id="KW-0687">Ribonucleoprotein</keyword>
<dbReference type="FunFam" id="1.10.287.310:FF:000001">
    <property type="entry name" value="50S ribosomal protein L29"/>
    <property type="match status" value="1"/>
</dbReference>
<evidence type="ECO:0000256" key="1">
    <source>
        <dbReference type="ARBA" id="ARBA00009254"/>
    </source>
</evidence>
<gene>
    <name evidence="6" type="ORF">MNBD_GAMMA09-414</name>
</gene>
<organism evidence="6">
    <name type="scientific">hydrothermal vent metagenome</name>
    <dbReference type="NCBI Taxonomy" id="652676"/>
    <lineage>
        <taxon>unclassified sequences</taxon>
        <taxon>metagenomes</taxon>
        <taxon>ecological metagenomes</taxon>
    </lineage>
</organism>
<comment type="similarity">
    <text evidence="1">Belongs to the universal ribosomal protein uL29 family.</text>
</comment>
<accession>A0A3B0Y6X8</accession>
<evidence type="ECO:0000256" key="5">
    <source>
        <dbReference type="ARBA" id="ARBA00035476"/>
    </source>
</evidence>
<dbReference type="PANTHER" id="PTHR10916">
    <property type="entry name" value="60S RIBOSOMAL PROTEIN L35/50S RIBOSOMAL PROTEIN L29"/>
    <property type="match status" value="1"/>
</dbReference>
<dbReference type="EMBL" id="UOFI01000181">
    <property type="protein sequence ID" value="VAW69919.1"/>
    <property type="molecule type" value="Genomic_DNA"/>
</dbReference>
<protein>
    <recommendedName>
        <fullName evidence="4">Large ribosomal subunit protein uL29</fullName>
    </recommendedName>
    <alternativeName>
        <fullName evidence="5">50S ribosomal protein L29</fullName>
    </alternativeName>
</protein>
<evidence type="ECO:0000256" key="3">
    <source>
        <dbReference type="ARBA" id="ARBA00023274"/>
    </source>
</evidence>
<dbReference type="Gene3D" id="6.10.140.1970">
    <property type="match status" value="1"/>
</dbReference>
<sequence length="73" mass="8364">MANTDSLTAKDYREKDEAGLKEEILSLRKEQFNLRMQQGAGEMTKPHLFKKARREIARIKTVLTEKKQAGKAS</sequence>